<keyword evidence="9" id="KW-1185">Reference proteome</keyword>
<evidence type="ECO:0000313" key="9">
    <source>
        <dbReference type="Proteomes" id="UP000614601"/>
    </source>
</evidence>
<dbReference type="GO" id="GO:0030627">
    <property type="term" value="F:pre-mRNA 5'-splice site binding"/>
    <property type="evidence" value="ECO:0007669"/>
    <property type="project" value="TreeGrafter"/>
</dbReference>
<feature type="compositionally biased region" description="Polar residues" evidence="7">
    <location>
        <begin position="629"/>
        <end position="646"/>
    </location>
</feature>
<dbReference type="Pfam" id="PF23240">
    <property type="entry name" value="HAT_PRP39_N"/>
    <property type="match status" value="1"/>
</dbReference>
<evidence type="ECO:0000256" key="2">
    <source>
        <dbReference type="ARBA" id="ARBA00022664"/>
    </source>
</evidence>
<evidence type="ECO:0000256" key="1">
    <source>
        <dbReference type="ARBA" id="ARBA00004123"/>
    </source>
</evidence>
<dbReference type="SMART" id="SM00386">
    <property type="entry name" value="HAT"/>
    <property type="match status" value="6"/>
</dbReference>
<keyword evidence="2" id="KW-0507">mRNA processing</keyword>
<dbReference type="AlphaFoldDB" id="A0A811L9A6"/>
<dbReference type="InterPro" id="IPR011990">
    <property type="entry name" value="TPR-like_helical_dom_sf"/>
</dbReference>
<dbReference type="GO" id="GO:0071004">
    <property type="term" value="C:U2-type prespliceosome"/>
    <property type="evidence" value="ECO:0007669"/>
    <property type="project" value="TreeGrafter"/>
</dbReference>
<reference evidence="8" key="1">
    <citation type="submission" date="2020-09" db="EMBL/GenBank/DDBJ databases">
        <authorList>
            <person name="Kikuchi T."/>
        </authorList>
    </citation>
    <scope>NUCLEOTIDE SEQUENCE</scope>
    <source>
        <strain evidence="8">SH1</strain>
    </source>
</reference>
<dbReference type="Proteomes" id="UP000614601">
    <property type="component" value="Unassembled WGS sequence"/>
</dbReference>
<name>A0A811L9A6_9BILA</name>
<dbReference type="EMBL" id="CAJFCW020000005">
    <property type="protein sequence ID" value="CAG9120106.1"/>
    <property type="molecule type" value="Genomic_DNA"/>
</dbReference>
<dbReference type="PANTHER" id="PTHR17204:SF5">
    <property type="entry name" value="PRE-MRNA-PROCESSING FACTOR 39"/>
    <property type="match status" value="1"/>
</dbReference>
<evidence type="ECO:0000256" key="4">
    <source>
        <dbReference type="ARBA" id="ARBA00023187"/>
    </source>
</evidence>
<dbReference type="Pfam" id="PF23241">
    <property type="entry name" value="HAT_PRP39_C"/>
    <property type="match status" value="1"/>
</dbReference>
<dbReference type="InterPro" id="IPR059164">
    <property type="entry name" value="HAT_PRP39_C"/>
</dbReference>
<dbReference type="Gene3D" id="1.25.40.10">
    <property type="entry name" value="Tetratricopeptide repeat domain"/>
    <property type="match status" value="2"/>
</dbReference>
<dbReference type="OrthoDB" id="10265668at2759"/>
<feature type="region of interest" description="Disordered" evidence="7">
    <location>
        <begin position="1"/>
        <end position="27"/>
    </location>
</feature>
<dbReference type="GO" id="GO:0005685">
    <property type="term" value="C:U1 snRNP"/>
    <property type="evidence" value="ECO:0007669"/>
    <property type="project" value="TreeGrafter"/>
</dbReference>
<dbReference type="Proteomes" id="UP000783686">
    <property type="component" value="Unassembled WGS sequence"/>
</dbReference>
<organism evidence="8 9">
    <name type="scientific">Bursaphelenchus okinawaensis</name>
    <dbReference type="NCBI Taxonomy" id="465554"/>
    <lineage>
        <taxon>Eukaryota</taxon>
        <taxon>Metazoa</taxon>
        <taxon>Ecdysozoa</taxon>
        <taxon>Nematoda</taxon>
        <taxon>Chromadorea</taxon>
        <taxon>Rhabditida</taxon>
        <taxon>Tylenchina</taxon>
        <taxon>Tylenchomorpha</taxon>
        <taxon>Aphelenchoidea</taxon>
        <taxon>Aphelenchoididae</taxon>
        <taxon>Bursaphelenchus</taxon>
    </lineage>
</organism>
<dbReference type="GO" id="GO:0000243">
    <property type="term" value="C:commitment complex"/>
    <property type="evidence" value="ECO:0007669"/>
    <property type="project" value="TreeGrafter"/>
</dbReference>
<accession>A0A811L9A6</accession>
<feature type="region of interest" description="Disordered" evidence="7">
    <location>
        <begin position="607"/>
        <end position="646"/>
    </location>
</feature>
<comment type="caution">
    <text evidence="8">The sequence shown here is derived from an EMBL/GenBank/DDBJ whole genome shotgun (WGS) entry which is preliminary data.</text>
</comment>
<evidence type="ECO:0000256" key="5">
    <source>
        <dbReference type="ARBA" id="ARBA00023242"/>
    </source>
</evidence>
<evidence type="ECO:0000256" key="6">
    <source>
        <dbReference type="ARBA" id="ARBA00038019"/>
    </source>
</evidence>
<comment type="subcellular location">
    <subcellularLocation>
        <location evidence="1">Nucleus</location>
    </subcellularLocation>
</comment>
<protein>
    <submittedName>
        <fullName evidence="8">Uncharacterized protein</fullName>
    </submittedName>
</protein>
<dbReference type="EMBL" id="CAJFDH010000005">
    <property type="protein sequence ID" value="CAD5224698.1"/>
    <property type="molecule type" value="Genomic_DNA"/>
</dbReference>
<evidence type="ECO:0000256" key="7">
    <source>
        <dbReference type="SAM" id="MobiDB-lite"/>
    </source>
</evidence>
<dbReference type="SUPFAM" id="SSF48452">
    <property type="entry name" value="TPR-like"/>
    <property type="match status" value="2"/>
</dbReference>
<comment type="similarity">
    <text evidence="6">Belongs to the PRP39 family.</text>
</comment>
<dbReference type="InterPro" id="IPR003107">
    <property type="entry name" value="HAT"/>
</dbReference>
<dbReference type="PANTHER" id="PTHR17204">
    <property type="entry name" value="PRE-MRNA PROCESSING PROTEIN PRP39-RELATED"/>
    <property type="match status" value="1"/>
</dbReference>
<dbReference type="GO" id="GO:0000395">
    <property type="term" value="P:mRNA 5'-splice site recognition"/>
    <property type="evidence" value="ECO:0007669"/>
    <property type="project" value="TreeGrafter"/>
</dbReference>
<proteinExistence type="inferred from homology"/>
<evidence type="ECO:0000256" key="3">
    <source>
        <dbReference type="ARBA" id="ARBA00022737"/>
    </source>
</evidence>
<evidence type="ECO:0000313" key="8">
    <source>
        <dbReference type="EMBL" id="CAD5224698.1"/>
    </source>
</evidence>
<gene>
    <name evidence="8" type="ORF">BOKJ2_LOCUS11209</name>
</gene>
<dbReference type="FunFam" id="1.25.40.10:FF:000091">
    <property type="entry name" value="Pre-mRNA-processing factor 39"/>
    <property type="match status" value="1"/>
</dbReference>
<sequence>MGRDRSRSRGSRRSRSPSASSDDGSKELWRVVKDDPYSFEGWTKLLQFVEQKDDMEQAENAYESFLKKYPFCYGYWRKYAEMQKRHKRFEKALNVYERGLHEISLSVDLWLSYINYIKEIAQGQRQADAKIRAIYLRALEACGMEFRSDKLWTQYIEWEIENKEYAKASQVYDIVLSTPTQGYIGHFDRYRKFIDEREPDEVLSTEEYEAITDKLYDKIKNELDGAPLFVIEEFEEDLTDDEGMDDSQGKRLITKRKHMPVALSAYRDEIMVRRTKLHLANETEVNKRLKYELAIKRPYFHVKPLEREQLNNWYKYIEFEIAEKKRKRIQMLFERCVIACALYEEMWVQYATYLDSVKDTEGARDVFKRAAEVHCSKKPGIHLAYSLFEEKHGDSSTATAILYDFDRRCPGYAAINLRKINVSRRKNGRDKNPDYSSTVSKFEKLMNEPGNSRRVSSFYAMKLARIHLKLKHDRKAAEKVVKEAISRDKDNLQLYMTLVDIAFSSSRFHEREVCDAFDYAIESRYLSPNQKFVFSQRKLDFLEDLGSDAGKLQSHYVEHLRLEKDLNEPAPTLFSNLKRKASYDDEEIDNKRSRDTTDLINTNNSFVKTMGNGDGNGGYYSPNLELTGHDSQLNTPSYTDTPTQLF</sequence>
<keyword evidence="4" id="KW-0508">mRNA splicing</keyword>
<keyword evidence="5" id="KW-0539">Nucleus</keyword>
<keyword evidence="3" id="KW-0677">Repeat</keyword>